<proteinExistence type="predicted"/>
<keyword evidence="3" id="KW-1185">Reference proteome</keyword>
<keyword evidence="1" id="KW-0812">Transmembrane</keyword>
<reference evidence="2 3" key="1">
    <citation type="submission" date="2019-05" db="EMBL/GenBank/DDBJ databases">
        <authorList>
            <person name="Chen C."/>
        </authorList>
    </citation>
    <scope>NUCLEOTIDE SEQUENCE [LARGE SCALE GENOMIC DNA]</scope>
    <source>
        <strain evidence="2 3">HB172198</strain>
    </source>
</reference>
<accession>A0A4P8XQZ8</accession>
<gene>
    <name evidence="2" type="ORF">E6C60_2174</name>
</gene>
<dbReference type="EMBL" id="CP040396">
    <property type="protein sequence ID" value="QCT02889.1"/>
    <property type="molecule type" value="Genomic_DNA"/>
</dbReference>
<organism evidence="2 3">
    <name type="scientific">Paenibacillus algicola</name>
    <dbReference type="NCBI Taxonomy" id="2565926"/>
    <lineage>
        <taxon>Bacteria</taxon>
        <taxon>Bacillati</taxon>
        <taxon>Bacillota</taxon>
        <taxon>Bacilli</taxon>
        <taxon>Bacillales</taxon>
        <taxon>Paenibacillaceae</taxon>
        <taxon>Paenibacillus</taxon>
    </lineage>
</organism>
<evidence type="ECO:0000313" key="3">
    <source>
        <dbReference type="Proteomes" id="UP000300879"/>
    </source>
</evidence>
<evidence type="ECO:0000256" key="1">
    <source>
        <dbReference type="SAM" id="Phobius"/>
    </source>
</evidence>
<keyword evidence="1" id="KW-1133">Transmembrane helix</keyword>
<dbReference type="KEGG" id="palo:E6C60_2174"/>
<dbReference type="AlphaFoldDB" id="A0A4P8XQZ8"/>
<sequence length="156" mass="18263">MQEQLRKKSKLKSRYWHISHWIQKVNYIFILLLLVLTSVAYILFSDNNDERNLFISNQSDIQSMTIYKNVYMSNQSSQTITDLQTIHRIVNQINSAERVKATEIVFEKGPEGLLVFKFMNDASLHIPFFQNSGDVLYKETLIDADLVKWISAAQMR</sequence>
<protein>
    <submittedName>
        <fullName evidence="2">Uncharacterized protein</fullName>
    </submittedName>
</protein>
<dbReference type="Proteomes" id="UP000300879">
    <property type="component" value="Chromosome"/>
</dbReference>
<name>A0A4P8XQZ8_9BACL</name>
<feature type="transmembrane region" description="Helical" evidence="1">
    <location>
        <begin position="21"/>
        <end position="44"/>
    </location>
</feature>
<evidence type="ECO:0000313" key="2">
    <source>
        <dbReference type="EMBL" id="QCT02889.1"/>
    </source>
</evidence>
<keyword evidence="1" id="KW-0472">Membrane</keyword>